<reference evidence="3" key="1">
    <citation type="submission" date="2018-01" db="EMBL/GenBank/DDBJ databases">
        <authorList>
            <person name="Alioto T."/>
            <person name="Alioto T."/>
        </authorList>
    </citation>
    <scope>NUCLEOTIDE SEQUENCE [LARGE SCALE GENOMIC DNA]</scope>
</reference>
<evidence type="ECO:0008006" key="4">
    <source>
        <dbReference type="Google" id="ProtNLM"/>
    </source>
</evidence>
<name>A0A3B0JX16_DROGU</name>
<evidence type="ECO:0000313" key="3">
    <source>
        <dbReference type="Proteomes" id="UP000268350"/>
    </source>
</evidence>
<feature type="transmembrane region" description="Helical" evidence="1">
    <location>
        <begin position="172"/>
        <end position="192"/>
    </location>
</feature>
<dbReference type="InterPro" id="IPR029383">
    <property type="entry name" value="ARL6IP6"/>
</dbReference>
<dbReference type="PANTHER" id="PTHR28640">
    <property type="entry name" value="ADP-RIBOSYLATION FACTOR-LIKE PROTEIN 6-INTERACTING PROTEIN 6"/>
    <property type="match status" value="1"/>
</dbReference>
<dbReference type="EMBL" id="OUUW01000001">
    <property type="protein sequence ID" value="SPP75628.1"/>
    <property type="molecule type" value="Genomic_DNA"/>
</dbReference>
<dbReference type="STRING" id="7266.A0A3B0JX16"/>
<feature type="transmembrane region" description="Helical" evidence="1">
    <location>
        <begin position="71"/>
        <end position="92"/>
    </location>
</feature>
<evidence type="ECO:0000256" key="1">
    <source>
        <dbReference type="SAM" id="Phobius"/>
    </source>
</evidence>
<dbReference type="OMA" id="CDVTHRQ"/>
<protein>
    <recommendedName>
        <fullName evidence="4">ADP-ribosylation factor-like protein 6-interacting protein 6</fullName>
    </recommendedName>
</protein>
<proteinExistence type="predicted"/>
<dbReference type="AlphaFoldDB" id="A0A3B0JX16"/>
<organism evidence="2 3">
    <name type="scientific">Drosophila guanche</name>
    <name type="common">Fruit fly</name>
    <dbReference type="NCBI Taxonomy" id="7266"/>
    <lineage>
        <taxon>Eukaryota</taxon>
        <taxon>Metazoa</taxon>
        <taxon>Ecdysozoa</taxon>
        <taxon>Arthropoda</taxon>
        <taxon>Hexapoda</taxon>
        <taxon>Insecta</taxon>
        <taxon>Pterygota</taxon>
        <taxon>Neoptera</taxon>
        <taxon>Endopterygota</taxon>
        <taxon>Diptera</taxon>
        <taxon>Brachycera</taxon>
        <taxon>Muscomorpha</taxon>
        <taxon>Ephydroidea</taxon>
        <taxon>Drosophilidae</taxon>
        <taxon>Drosophila</taxon>
        <taxon>Sophophora</taxon>
    </lineage>
</organism>
<feature type="transmembrane region" description="Helical" evidence="1">
    <location>
        <begin position="124"/>
        <end position="151"/>
    </location>
</feature>
<dbReference type="Pfam" id="PF15062">
    <property type="entry name" value="ARL6IP6"/>
    <property type="match status" value="1"/>
</dbReference>
<dbReference type="Proteomes" id="UP000268350">
    <property type="component" value="Unassembled WGS sequence"/>
</dbReference>
<evidence type="ECO:0000313" key="2">
    <source>
        <dbReference type="EMBL" id="SPP75628.1"/>
    </source>
</evidence>
<keyword evidence="1" id="KW-0472">Membrane</keyword>
<keyword evidence="1" id="KW-1133">Transmembrane helix</keyword>
<dbReference type="PANTHER" id="PTHR28640:SF1">
    <property type="entry name" value="ADP-RIBOSYLATION FACTOR-LIKE PROTEIN 6-INTERACTING PROTEIN 6"/>
    <property type="match status" value="1"/>
</dbReference>
<sequence length="196" mass="21305">MKTNAAAGYAIRTTNAQQSTRIFTSTPTNSRQRTEITSPLFHNSVGAVEAADKGGGVGVTLATFDPRLKKAALLLGILIIGYKSVILSMPYINSGSVQQLTGYVQGQWSEALEWTESHQLVSKLSPLLCGLIVATFAYGMVYLDSVVPGVTPPSPFSPRSKQRFRQQKSASLHLGYLCALFSGLLVTIFMYFDLYD</sequence>
<keyword evidence="1" id="KW-0812">Transmembrane</keyword>
<accession>A0A3B0JX16</accession>
<dbReference type="OrthoDB" id="10070125at2759"/>
<gene>
    <name evidence="2" type="ORF">DGUA_6G003465</name>
</gene>
<keyword evidence="3" id="KW-1185">Reference proteome</keyword>